<accession>A0A084GA92</accession>
<proteinExistence type="predicted"/>
<reference evidence="2 3" key="1">
    <citation type="journal article" date="2014" name="Genome Announc.">
        <title>Draft genome sequence of the pathogenic fungus Scedosporium apiospermum.</title>
        <authorList>
            <person name="Vandeputte P."/>
            <person name="Ghamrawi S."/>
            <person name="Rechenmann M."/>
            <person name="Iltis A."/>
            <person name="Giraud S."/>
            <person name="Fleury M."/>
            <person name="Thornton C."/>
            <person name="Delhaes L."/>
            <person name="Meyer W."/>
            <person name="Papon N."/>
            <person name="Bouchara J.P."/>
        </authorList>
    </citation>
    <scope>NUCLEOTIDE SEQUENCE [LARGE SCALE GENOMIC DNA]</scope>
    <source>
        <strain evidence="2 3">IHEM 14462</strain>
    </source>
</reference>
<feature type="compositionally biased region" description="Basic and acidic residues" evidence="1">
    <location>
        <begin position="1051"/>
        <end position="1060"/>
    </location>
</feature>
<keyword evidence="3" id="KW-1185">Reference proteome</keyword>
<evidence type="ECO:0000313" key="3">
    <source>
        <dbReference type="Proteomes" id="UP000028545"/>
    </source>
</evidence>
<gene>
    <name evidence="2" type="ORF">SAPIO_CDS3200</name>
</gene>
<name>A0A084GA92_PSEDA</name>
<dbReference type="AlphaFoldDB" id="A0A084GA92"/>
<comment type="caution">
    <text evidence="2">The sequence shown here is derived from an EMBL/GenBank/DDBJ whole genome shotgun (WGS) entry which is preliminary data.</text>
</comment>
<feature type="region of interest" description="Disordered" evidence="1">
    <location>
        <begin position="308"/>
        <end position="379"/>
    </location>
</feature>
<feature type="region of interest" description="Disordered" evidence="1">
    <location>
        <begin position="1035"/>
        <end position="1070"/>
    </location>
</feature>
<feature type="region of interest" description="Disordered" evidence="1">
    <location>
        <begin position="592"/>
        <end position="668"/>
    </location>
</feature>
<protein>
    <submittedName>
        <fullName evidence="2">Uncharacterized protein</fullName>
    </submittedName>
</protein>
<feature type="compositionally biased region" description="Polar residues" evidence="1">
    <location>
        <begin position="593"/>
        <end position="606"/>
    </location>
</feature>
<dbReference type="GeneID" id="27722272"/>
<dbReference type="OMA" id="EPEIPWF"/>
<dbReference type="EMBL" id="JOWA01000088">
    <property type="protein sequence ID" value="KEZ44254.1"/>
    <property type="molecule type" value="Genomic_DNA"/>
</dbReference>
<feature type="compositionally biased region" description="Polar residues" evidence="1">
    <location>
        <begin position="644"/>
        <end position="662"/>
    </location>
</feature>
<dbReference type="RefSeq" id="XP_016644053.1">
    <property type="nucleotide sequence ID" value="XM_016786047.1"/>
</dbReference>
<dbReference type="KEGG" id="sapo:SAPIO_CDS3200"/>
<evidence type="ECO:0000313" key="2">
    <source>
        <dbReference type="EMBL" id="KEZ44254.1"/>
    </source>
</evidence>
<evidence type="ECO:0000256" key="1">
    <source>
        <dbReference type="SAM" id="MobiDB-lite"/>
    </source>
</evidence>
<dbReference type="Proteomes" id="UP000028545">
    <property type="component" value="Unassembled WGS sequence"/>
</dbReference>
<dbReference type="OrthoDB" id="3439512at2759"/>
<dbReference type="VEuPathDB" id="FungiDB:SAPIO_CDS3200"/>
<sequence length="1070" mass="119785">MSFVEFYITSNPPLRPSGVKYVLEQVQKNQIPFIEILYEPSVPWFQCLVAAGEEATLAHFLKAVLFHIVDSQADDFLFDQQPGDVDFAPEEDPLVFTWRPFGDSPEEDKAYDPYRYPESFQQFPFKTVWQRLQTVTSLGNLDVAKVLQREEDPVWSLERFSQLVGCEVSHNFGQDVIYLGAQTEASVDDAVRKLDMLLYYRKTGLPPATHLILPPHPRARFQLDIRRISDFTMAQSTILKTSPTVSQAEYRDLYMKGHIITYRIQGTAQPVFPALKDAFTTREDPPDVEFREFSPFAKAFYTPREALKRREKPVVDQPKPVPNNDQPKSAFIPDQPKHKSVSDQLEPAPTPDHPEPRLLTAGRSIDGLASPKSASTSSIRAHHQKMNVSILNWIQNVENLPPQNIASPSITSGPASDLATIPIRAPDESPIPWEIPGVDATVHVPIRAIDECILGNLGSSMVSTKELLPRLTRGNSGRLDLLGPIDEKISSAPLMEAKNVVLSGQNRSKGSNYTKSVHSRFVELPISQEGRNTISNPTRRLNRSKVDELFSLGDDQEVLRNLMEPLAPTPAWVPSTLQPRLMEESLPPREYHQTMNQKSGGRQNKQAKGRPTPIFESRPWLASSSSIVAPGGSQHAQRADSWAQPHTSGQGSGESNVPTSGTDRALSSLPESFRSRGFSLSGGRMTARKLPLTMEISAKDRANFVTALEERLVKMAGRAKGLIGRVSLHCVLGRIVMENIHESAVNFTGSGAERACFDQHHLLRELAVFDESNVRFHPIISMNGADADRLVNVAWTSTNASNHQWTLQSTKAFFDFNCRSVQTGAKFTVEVDSQDITATFQSHNGTSIVDLIYIHCPNRSWDLNFILKVTDTDYFSRKYSTFVQSIMDGLEIEAAPFGKANLRFELDPSYGVAVNQVRVRHVARYQDGENGDTYLDITMWQDTKLTAEVPDGQKDGTRIVKATPSEKDDKRGLANIWYEAHFSSRHAEEIFAENETVEFGDEAQWTVKTLKEKGVFQSLYKPAVGMVEKIDDIGNMNDNGRNPFHAPAGNDRSRKPESCRPARSSFQMDW</sequence>
<dbReference type="HOGENOM" id="CLU_008309_0_0_1"/>
<organism evidence="2 3">
    <name type="scientific">Pseudallescheria apiosperma</name>
    <name type="common">Scedosporium apiospermum</name>
    <dbReference type="NCBI Taxonomy" id="563466"/>
    <lineage>
        <taxon>Eukaryota</taxon>
        <taxon>Fungi</taxon>
        <taxon>Dikarya</taxon>
        <taxon>Ascomycota</taxon>
        <taxon>Pezizomycotina</taxon>
        <taxon>Sordariomycetes</taxon>
        <taxon>Hypocreomycetidae</taxon>
        <taxon>Microascales</taxon>
        <taxon>Microascaceae</taxon>
        <taxon>Scedosporium</taxon>
    </lineage>
</organism>